<evidence type="ECO:0000256" key="1">
    <source>
        <dbReference type="SAM" id="MobiDB-lite"/>
    </source>
</evidence>
<organism evidence="2 3">
    <name type="scientific">Pundamilia nyererei</name>
    <dbReference type="NCBI Taxonomy" id="303518"/>
    <lineage>
        <taxon>Eukaryota</taxon>
        <taxon>Metazoa</taxon>
        <taxon>Chordata</taxon>
        <taxon>Craniata</taxon>
        <taxon>Vertebrata</taxon>
        <taxon>Euteleostomi</taxon>
        <taxon>Actinopterygii</taxon>
        <taxon>Neopterygii</taxon>
        <taxon>Teleostei</taxon>
        <taxon>Neoteleostei</taxon>
        <taxon>Acanthomorphata</taxon>
        <taxon>Ovalentaria</taxon>
        <taxon>Cichlomorphae</taxon>
        <taxon>Cichliformes</taxon>
        <taxon>Cichlidae</taxon>
        <taxon>African cichlids</taxon>
        <taxon>Pseudocrenilabrinae</taxon>
        <taxon>Haplochromini</taxon>
        <taxon>Pundamilia</taxon>
    </lineage>
</organism>
<feature type="compositionally biased region" description="Low complexity" evidence="1">
    <location>
        <begin position="8"/>
        <end position="23"/>
    </location>
</feature>
<reference evidence="3" key="1">
    <citation type="submission" date="2025-08" db="UniProtKB">
        <authorList>
            <consortium name="RefSeq"/>
        </authorList>
    </citation>
    <scope>IDENTIFICATION</scope>
</reference>
<accession>A0A9Y6J8N6</accession>
<evidence type="ECO:0000313" key="3">
    <source>
        <dbReference type="RefSeq" id="XP_013763697.1"/>
    </source>
</evidence>
<sequence length="169" mass="17666">MTNHSFGPLSSLSPSSLRPSAASTPPPSPPMDLATPPPTPPIDLATPPSSPLIESPHQASVSPDAIPPTPASSPQGWNSPSHPQLATNGWQSPDPSPSSTAISGASLWAMGDPVCRALFRESEDIEPLPADNDEAASLLPTAVFELIKLTLKFLVNSLIQKHREDVCQG</sequence>
<dbReference type="GeneID" id="106456076"/>
<keyword evidence="2" id="KW-1185">Reference proteome</keyword>
<proteinExistence type="predicted"/>
<feature type="compositionally biased region" description="Pro residues" evidence="1">
    <location>
        <begin position="24"/>
        <end position="41"/>
    </location>
</feature>
<name>A0A9Y6J8N6_9CICH</name>
<feature type="non-terminal residue" evidence="3">
    <location>
        <position position="169"/>
    </location>
</feature>
<protein>
    <submittedName>
        <fullName evidence="3">Classical arabinogalactan protein 9-like</fullName>
    </submittedName>
</protein>
<evidence type="ECO:0000313" key="2">
    <source>
        <dbReference type="Proteomes" id="UP000695023"/>
    </source>
</evidence>
<dbReference type="AlphaFoldDB" id="A0A9Y6J8N6"/>
<feature type="region of interest" description="Disordered" evidence="1">
    <location>
        <begin position="1"/>
        <end position="104"/>
    </location>
</feature>
<feature type="compositionally biased region" description="Polar residues" evidence="1">
    <location>
        <begin position="72"/>
        <end position="103"/>
    </location>
</feature>
<gene>
    <name evidence="3" type="primary">LOC106456076</name>
</gene>
<dbReference type="Proteomes" id="UP000695023">
    <property type="component" value="Unplaced"/>
</dbReference>
<dbReference type="RefSeq" id="XP_013763697.1">
    <property type="nucleotide sequence ID" value="XM_013908243.1"/>
</dbReference>